<comment type="similarity">
    <text evidence="2">Belongs to the oxidase-dependent Fe transporter (OFeT) (TC 9.A.10.1) family.</text>
</comment>
<evidence type="ECO:0000313" key="8">
    <source>
        <dbReference type="EMBL" id="GAC49407.1"/>
    </source>
</evidence>
<feature type="transmembrane region" description="Helical" evidence="7">
    <location>
        <begin position="273"/>
        <end position="294"/>
    </location>
</feature>
<dbReference type="RefSeq" id="WP_005175560.1">
    <property type="nucleotide sequence ID" value="NZ_BANR01000012.1"/>
</dbReference>
<evidence type="ECO:0000313" key="9">
    <source>
        <dbReference type="Proteomes" id="UP000010988"/>
    </source>
</evidence>
<evidence type="ECO:0000256" key="4">
    <source>
        <dbReference type="ARBA" id="ARBA00022989"/>
    </source>
</evidence>
<evidence type="ECO:0000256" key="2">
    <source>
        <dbReference type="ARBA" id="ARBA00008333"/>
    </source>
</evidence>
<keyword evidence="4 7" id="KW-1133">Transmembrane helix</keyword>
<dbReference type="AlphaFoldDB" id="L7KN73"/>
<feature type="transmembrane region" description="Helical" evidence="7">
    <location>
        <begin position="146"/>
        <end position="167"/>
    </location>
</feature>
<dbReference type="EMBL" id="BANR01000012">
    <property type="protein sequence ID" value="GAC49407.1"/>
    <property type="molecule type" value="Genomic_DNA"/>
</dbReference>
<dbReference type="PANTHER" id="PTHR31632:SF2">
    <property type="entry name" value="PLASMA MEMBRANE IRON PERMEASE"/>
    <property type="match status" value="1"/>
</dbReference>
<evidence type="ECO:0000256" key="3">
    <source>
        <dbReference type="ARBA" id="ARBA00022692"/>
    </source>
</evidence>
<evidence type="ECO:0000256" key="5">
    <source>
        <dbReference type="ARBA" id="ARBA00023136"/>
    </source>
</evidence>
<gene>
    <name evidence="8" type="ORF">GOACH_12_00600</name>
</gene>
<sequence length="555" mass="57650">MFATLIIGLREGLEAALIVGIIAAFLRRQQRTDALRWMWAGVGVAVAICVAVAIGLEVLSRDLPQRQQEGLETVIGVIAVAMVTYMIVWMREHARDLKGDLEAAATDAVNEGSAIAFVMMAFLAVLREGLETSVFLVAAFNASHNAVPSALGAIIGIGIAVVLGYGIYRGGVRINLARFFKVTGLLLTLVAAGLVMTAFRTAHEAGWLNVGQQQVIDLTWLVQPGSLQSSLLTGVLGIQPKPVLIEVVGWAVYLLVVGTIVLWPAGKAFPRRAAGMACGALAGILAIAAVVVFATAPAEPSAPSDTMSGSVTTAPSTSGVLAGRTVRVPDPVSVRIESADSSQATGTLRSGSVSTPLPALTAATDATQIGSTSYPTYQQLVSPTLDVKSLVPDAPARVTPAQVASGNNGRLPVGLNTQTFGADAPVVYTVTATVTTSVDPTFHTPVAANVHYVVTATATPDSGAAVVLGKVATFDAEHTADPAELAALQHSVDQRSAHHVRSVVLPLWLAGFAIVAAIAAGALLIRRRRPTPPPEHEDLQSGALNDPDHTKEKTT</sequence>
<protein>
    <submittedName>
        <fullName evidence="8">Putative iron transporter</fullName>
    </submittedName>
</protein>
<feature type="region of interest" description="Disordered" evidence="6">
    <location>
        <begin position="529"/>
        <end position="555"/>
    </location>
</feature>
<feature type="transmembrane region" description="Helical" evidence="7">
    <location>
        <begin position="247"/>
        <end position="266"/>
    </location>
</feature>
<dbReference type="eggNOG" id="COG0672">
    <property type="taxonomic scope" value="Bacteria"/>
</dbReference>
<dbReference type="Proteomes" id="UP000010988">
    <property type="component" value="Unassembled WGS sequence"/>
</dbReference>
<feature type="transmembrane region" description="Helical" evidence="7">
    <location>
        <begin position="38"/>
        <end position="59"/>
    </location>
</feature>
<feature type="transmembrane region" description="Helical" evidence="7">
    <location>
        <begin position="179"/>
        <end position="199"/>
    </location>
</feature>
<dbReference type="PANTHER" id="PTHR31632">
    <property type="entry name" value="IRON TRANSPORTER FTH1"/>
    <property type="match status" value="1"/>
</dbReference>
<feature type="transmembrane region" description="Helical" evidence="7">
    <location>
        <begin position="505"/>
        <end position="525"/>
    </location>
</feature>
<comment type="subcellular location">
    <subcellularLocation>
        <location evidence="1">Membrane</location>
        <topology evidence="1">Multi-pass membrane protein</topology>
    </subcellularLocation>
</comment>
<evidence type="ECO:0000256" key="7">
    <source>
        <dbReference type="SAM" id="Phobius"/>
    </source>
</evidence>
<proteinExistence type="inferred from homology"/>
<dbReference type="GO" id="GO:0033573">
    <property type="term" value="C:high-affinity iron permease complex"/>
    <property type="evidence" value="ECO:0007669"/>
    <property type="project" value="InterPro"/>
</dbReference>
<organism evidence="8 9">
    <name type="scientific">Gordonia aichiensis NBRC 108223</name>
    <dbReference type="NCBI Taxonomy" id="1220583"/>
    <lineage>
        <taxon>Bacteria</taxon>
        <taxon>Bacillati</taxon>
        <taxon>Actinomycetota</taxon>
        <taxon>Actinomycetes</taxon>
        <taxon>Mycobacteriales</taxon>
        <taxon>Gordoniaceae</taxon>
        <taxon>Gordonia</taxon>
    </lineage>
</organism>
<feature type="compositionally biased region" description="Basic and acidic residues" evidence="6">
    <location>
        <begin position="546"/>
        <end position="555"/>
    </location>
</feature>
<keyword evidence="3 7" id="KW-0812">Transmembrane</keyword>
<dbReference type="GO" id="GO:0015093">
    <property type="term" value="F:ferrous iron transmembrane transporter activity"/>
    <property type="evidence" value="ECO:0007669"/>
    <property type="project" value="TreeGrafter"/>
</dbReference>
<reference evidence="8 9" key="1">
    <citation type="submission" date="2012-12" db="EMBL/GenBank/DDBJ databases">
        <title>Whole genome shotgun sequence of Gordonia aichiensis NBRC 108223.</title>
        <authorList>
            <person name="Isaki-Nakamura S."/>
            <person name="Hosoyama A."/>
            <person name="Tsuchikane K."/>
            <person name="Ando Y."/>
            <person name="Baba S."/>
            <person name="Ohji S."/>
            <person name="Hamada M."/>
            <person name="Tamura T."/>
            <person name="Yamazoe A."/>
            <person name="Yamazaki S."/>
            <person name="Fujita N."/>
        </authorList>
    </citation>
    <scope>NUCLEOTIDE SEQUENCE [LARGE SCALE GENOMIC DNA]</scope>
    <source>
        <strain evidence="8 9">NBRC 108223</strain>
    </source>
</reference>
<feature type="transmembrane region" description="Helical" evidence="7">
    <location>
        <begin position="108"/>
        <end position="126"/>
    </location>
</feature>
<name>L7KN73_9ACTN</name>
<evidence type="ECO:0000256" key="1">
    <source>
        <dbReference type="ARBA" id="ARBA00004141"/>
    </source>
</evidence>
<keyword evidence="5 7" id="KW-0472">Membrane</keyword>
<dbReference type="STRING" id="1220583.GOACH_12_00600"/>
<dbReference type="NCBIfam" id="NF041756">
    <property type="entry name" value="EfeU"/>
    <property type="match status" value="1"/>
</dbReference>
<dbReference type="OrthoDB" id="7260758at2"/>
<comment type="caution">
    <text evidence="8">The sequence shown here is derived from an EMBL/GenBank/DDBJ whole genome shotgun (WGS) entry which is preliminary data.</text>
</comment>
<dbReference type="InterPro" id="IPR004923">
    <property type="entry name" value="FTR1/Fip1/EfeU"/>
</dbReference>
<accession>L7KN73</accession>
<evidence type="ECO:0000256" key="6">
    <source>
        <dbReference type="SAM" id="MobiDB-lite"/>
    </source>
</evidence>
<feature type="transmembrane region" description="Helical" evidence="7">
    <location>
        <begin position="6"/>
        <end position="26"/>
    </location>
</feature>
<feature type="transmembrane region" description="Helical" evidence="7">
    <location>
        <begin position="71"/>
        <end position="88"/>
    </location>
</feature>
<dbReference type="Pfam" id="PF03239">
    <property type="entry name" value="FTR1"/>
    <property type="match status" value="1"/>
</dbReference>
<keyword evidence="9" id="KW-1185">Reference proteome</keyword>